<proteinExistence type="predicted"/>
<evidence type="ECO:0008006" key="3">
    <source>
        <dbReference type="Google" id="ProtNLM"/>
    </source>
</evidence>
<dbReference type="RefSeq" id="WP_073049459.1">
    <property type="nucleotide sequence ID" value="NZ_FQZL01000013.1"/>
</dbReference>
<dbReference type="Proteomes" id="UP000184052">
    <property type="component" value="Unassembled WGS sequence"/>
</dbReference>
<evidence type="ECO:0000313" key="2">
    <source>
        <dbReference type="Proteomes" id="UP000184052"/>
    </source>
</evidence>
<dbReference type="AlphaFoldDB" id="A0A1M6HHE6"/>
<sequence length="212" mass="24721">MKIIKEFKSKKNNVYLAEAENRILILKEFRTCDNYLREKSNHFIIESSSLKIPKILEWDDENCTLLMEYIEGITALDAVETAEKKKDPECALAVLKSIFSWLDSFHSIEGIKTEKLSFNDMNFRNFIVSYSSEATLYGVDFESFEKGSLLTDTGKLIGMYLNYDEKYSEFKKSVVDGFMDFIVSEEYYSEEILKKSIKDAITEIDNRRFNIT</sequence>
<dbReference type="OrthoDB" id="1806262at2"/>
<gene>
    <name evidence="1" type="ORF">SAMN02745751_02018</name>
</gene>
<reference evidence="1 2" key="1">
    <citation type="submission" date="2016-11" db="EMBL/GenBank/DDBJ databases">
        <authorList>
            <person name="Jaros S."/>
            <person name="Januszkiewicz K."/>
            <person name="Wedrychowicz H."/>
        </authorList>
    </citation>
    <scope>NUCLEOTIDE SEQUENCE [LARGE SCALE GENOMIC DNA]</scope>
    <source>
        <strain evidence="1 2">DSM 17477</strain>
    </source>
</reference>
<accession>A0A1M6HHE6</accession>
<dbReference type="SUPFAM" id="SSF56112">
    <property type="entry name" value="Protein kinase-like (PK-like)"/>
    <property type="match status" value="1"/>
</dbReference>
<protein>
    <recommendedName>
        <fullName evidence="3">Phosphotransferase enzyme family protein</fullName>
    </recommendedName>
</protein>
<keyword evidence="2" id="KW-1185">Reference proteome</keyword>
<organism evidence="1 2">
    <name type="scientific">Dethiosulfatibacter aminovorans DSM 17477</name>
    <dbReference type="NCBI Taxonomy" id="1121476"/>
    <lineage>
        <taxon>Bacteria</taxon>
        <taxon>Bacillati</taxon>
        <taxon>Bacillota</taxon>
        <taxon>Tissierellia</taxon>
        <taxon>Dethiosulfatibacter</taxon>
    </lineage>
</organism>
<evidence type="ECO:0000313" key="1">
    <source>
        <dbReference type="EMBL" id="SHJ21581.1"/>
    </source>
</evidence>
<name>A0A1M6HHE6_9FIRM</name>
<dbReference type="EMBL" id="FQZL01000013">
    <property type="protein sequence ID" value="SHJ21581.1"/>
    <property type="molecule type" value="Genomic_DNA"/>
</dbReference>
<dbReference type="STRING" id="1121476.SAMN02745751_02018"/>
<dbReference type="InterPro" id="IPR011009">
    <property type="entry name" value="Kinase-like_dom_sf"/>
</dbReference>